<organism evidence="3 4">
    <name type="scientific">Aureimonas altamirensis</name>
    <dbReference type="NCBI Taxonomy" id="370622"/>
    <lineage>
        <taxon>Bacteria</taxon>
        <taxon>Pseudomonadati</taxon>
        <taxon>Pseudomonadota</taxon>
        <taxon>Alphaproteobacteria</taxon>
        <taxon>Hyphomicrobiales</taxon>
        <taxon>Aurantimonadaceae</taxon>
        <taxon>Aureimonas</taxon>
    </lineage>
</organism>
<dbReference type="OrthoDB" id="7392124at2"/>
<reference evidence="3 4" key="1">
    <citation type="submission" date="2014-09" db="EMBL/GenBank/DDBJ databases">
        <title>Isolation and characterization of Aurantimonas altamirensis ON-56566 from clinical sample following a dog bite.</title>
        <authorList>
            <person name="Eshaghi A."/>
            <person name="Li A."/>
            <person name="Shahinas D."/>
            <person name="Bahn P."/>
            <person name="Kus J.V."/>
            <person name="Patel S.N."/>
        </authorList>
    </citation>
    <scope>NUCLEOTIDE SEQUENCE [LARGE SCALE GENOMIC DNA]</scope>
    <source>
        <strain evidence="3 4">ON-56566</strain>
    </source>
</reference>
<evidence type="ECO:0000256" key="1">
    <source>
        <dbReference type="SAM" id="Coils"/>
    </source>
</evidence>
<dbReference type="AlphaFoldDB" id="A0A0B1Q8A2"/>
<sequence length="103" mass="11258">MTNSGPNRIFDEFAKVFTDTAGAAQGVRREVETIVRTQVERLLNQLEIVQREEFEAARDMAVRARTENEELKRRIAALEARLDAGAAPAVPGEGPPSPAAPTL</sequence>
<dbReference type="EMBL" id="JRFJ01000001">
    <property type="protein sequence ID" value="KHJ55611.1"/>
    <property type="molecule type" value="Genomic_DNA"/>
</dbReference>
<dbReference type="Proteomes" id="UP000030826">
    <property type="component" value="Unassembled WGS sequence"/>
</dbReference>
<gene>
    <name evidence="3" type="ORF">LA66_02875</name>
</gene>
<comment type="caution">
    <text evidence="3">The sequence shown here is derived from an EMBL/GenBank/DDBJ whole genome shotgun (WGS) entry which is preliminary data.</text>
</comment>
<feature type="compositionally biased region" description="Low complexity" evidence="2">
    <location>
        <begin position="83"/>
        <end position="92"/>
    </location>
</feature>
<evidence type="ECO:0000256" key="2">
    <source>
        <dbReference type="SAM" id="MobiDB-lite"/>
    </source>
</evidence>
<keyword evidence="1" id="KW-0175">Coiled coil</keyword>
<proteinExistence type="predicted"/>
<dbReference type="Pfam" id="PF04380">
    <property type="entry name" value="BMFP"/>
    <property type="match status" value="1"/>
</dbReference>
<dbReference type="RefSeq" id="WP_039190619.1">
    <property type="nucleotide sequence ID" value="NZ_JRFJ01000001.1"/>
</dbReference>
<feature type="region of interest" description="Disordered" evidence="2">
    <location>
        <begin position="83"/>
        <end position="103"/>
    </location>
</feature>
<evidence type="ECO:0000313" key="4">
    <source>
        <dbReference type="Proteomes" id="UP000030826"/>
    </source>
</evidence>
<name>A0A0B1Q8A2_9HYPH</name>
<accession>A0A0B1Q8A2</accession>
<protein>
    <submittedName>
        <fullName evidence="3">Pyrroline-5-carboxylate reductase</fullName>
    </submittedName>
</protein>
<dbReference type="InterPro" id="IPR007475">
    <property type="entry name" value="UbiK"/>
</dbReference>
<evidence type="ECO:0000313" key="3">
    <source>
        <dbReference type="EMBL" id="KHJ55611.1"/>
    </source>
</evidence>
<feature type="compositionally biased region" description="Pro residues" evidence="2">
    <location>
        <begin position="93"/>
        <end position="103"/>
    </location>
</feature>
<dbReference type="STRING" id="370622.LA66_02875"/>
<feature type="coiled-coil region" evidence="1">
    <location>
        <begin position="54"/>
        <end position="81"/>
    </location>
</feature>